<reference evidence="9" key="2">
    <citation type="submission" date="2018-02" db="EMBL/GenBank/DDBJ databases">
        <title>Complete genome sequence of the Methanococcus maripaludis type strain JJ (DSM 2067), a model for selenoprotein synthesis in Archaea.</title>
        <authorList>
            <person name="Poehlein A."/>
            <person name="Heym D."/>
            <person name="Quitzke V."/>
            <person name="Fersch J."/>
            <person name="Daniel R."/>
            <person name="Rother M."/>
        </authorList>
    </citation>
    <scope>NUCLEOTIDE SEQUENCE [LARGE SCALE GENOMIC DNA]</scope>
    <source>
        <strain evidence="9">DSM 2067</strain>
    </source>
</reference>
<evidence type="ECO:0000313" key="12">
    <source>
        <dbReference type="Proteomes" id="UP000239462"/>
    </source>
</evidence>
<dbReference type="PANTHER" id="PTHR42930:SF3">
    <property type="entry name" value="PHOSPHATE-SPECIFIC TRANSPORT SYSTEM ACCESSORY PROTEIN PHOU"/>
    <property type="match status" value="1"/>
</dbReference>
<evidence type="ECO:0000313" key="13">
    <source>
        <dbReference type="Proteomes" id="UP000567099"/>
    </source>
</evidence>
<comment type="similarity">
    <text evidence="2 7">Belongs to the PhoU family.</text>
</comment>
<dbReference type="SUPFAM" id="SSF109755">
    <property type="entry name" value="PhoU-like"/>
    <property type="match status" value="1"/>
</dbReference>
<reference evidence="12" key="1">
    <citation type="journal article" date="2018" name="Genome Announc.">
        <title>Complete Genome Sequence of the Methanococcus maripaludis Type Strain JJ (DSM 2067), a Model for Selenoprotein Synthesis in Archaea.</title>
        <authorList>
            <person name="Poehlein A."/>
            <person name="Heym D."/>
            <person name="Quitzke V."/>
            <person name="Fersch J."/>
            <person name="Daniel R."/>
            <person name="Rother M."/>
        </authorList>
    </citation>
    <scope>NUCLEOTIDE SEQUENCE [LARGE SCALE GENOMIC DNA]</scope>
    <source>
        <strain evidence="12">DSM 2067</strain>
    </source>
</reference>
<dbReference type="Proteomes" id="UP000239462">
    <property type="component" value="Chromosome"/>
</dbReference>
<dbReference type="NCBIfam" id="TIGR02135">
    <property type="entry name" value="phoU_full"/>
    <property type="match status" value="1"/>
</dbReference>
<keyword evidence="5 7" id="KW-0963">Cytoplasm</keyword>
<evidence type="ECO:0000313" key="11">
    <source>
        <dbReference type="EMBL" id="MBB6496365.1"/>
    </source>
</evidence>
<proteinExistence type="inferred from homology"/>
<protein>
    <recommendedName>
        <fullName evidence="7">Phosphate-specific transport system accessory protein PhoU</fullName>
    </recommendedName>
</protein>
<evidence type="ECO:0000256" key="4">
    <source>
        <dbReference type="ARBA" id="ARBA00022448"/>
    </source>
</evidence>
<dbReference type="GO" id="GO:0045936">
    <property type="term" value="P:negative regulation of phosphate metabolic process"/>
    <property type="evidence" value="ECO:0007669"/>
    <property type="project" value="InterPro"/>
</dbReference>
<dbReference type="InterPro" id="IPR028366">
    <property type="entry name" value="PhoU"/>
</dbReference>
<dbReference type="GeneID" id="36102829"/>
<evidence type="ECO:0000256" key="3">
    <source>
        <dbReference type="ARBA" id="ARBA00011738"/>
    </source>
</evidence>
<dbReference type="Proteomes" id="UP000567099">
    <property type="component" value="Unassembled WGS sequence"/>
</dbReference>
<organism evidence="9 12">
    <name type="scientific">Methanococcus maripaludis</name>
    <name type="common">Methanococcus deltae</name>
    <dbReference type="NCBI Taxonomy" id="39152"/>
    <lineage>
        <taxon>Archaea</taxon>
        <taxon>Methanobacteriati</taxon>
        <taxon>Methanobacteriota</taxon>
        <taxon>Methanomada group</taxon>
        <taxon>Methanococci</taxon>
        <taxon>Methanococcales</taxon>
        <taxon>Methanococcaceae</taxon>
        <taxon>Methanococcus</taxon>
    </lineage>
</organism>
<comment type="subcellular location">
    <subcellularLocation>
        <location evidence="1 7">Cytoplasm</location>
    </subcellularLocation>
</comment>
<evidence type="ECO:0000259" key="8">
    <source>
        <dbReference type="Pfam" id="PF01895"/>
    </source>
</evidence>
<dbReference type="Pfam" id="PF01895">
    <property type="entry name" value="PhoU"/>
    <property type="match status" value="2"/>
</dbReference>
<keyword evidence="6 7" id="KW-0592">Phosphate transport</keyword>
<dbReference type="AlphaFoldDB" id="A0A2L1CCN2"/>
<dbReference type="RefSeq" id="WP_104838473.1">
    <property type="nucleotide sequence ID" value="NZ_CP026606.1"/>
</dbReference>
<dbReference type="EMBL" id="JACHED010000001">
    <property type="protein sequence ID" value="MBB6496365.1"/>
    <property type="molecule type" value="Genomic_DNA"/>
</dbReference>
<feature type="domain" description="PhoU" evidence="8">
    <location>
        <begin position="17"/>
        <end position="104"/>
    </location>
</feature>
<gene>
    <name evidence="10" type="ORF">HNP94_000629</name>
    <name evidence="11" type="ORF">HNP96_000386</name>
    <name evidence="9" type="ORF">MMJJ_17460</name>
</gene>
<evidence type="ECO:0000256" key="2">
    <source>
        <dbReference type="ARBA" id="ARBA00008107"/>
    </source>
</evidence>
<evidence type="ECO:0000256" key="5">
    <source>
        <dbReference type="ARBA" id="ARBA00022490"/>
    </source>
</evidence>
<dbReference type="PANTHER" id="PTHR42930">
    <property type="entry name" value="PHOSPHATE-SPECIFIC TRANSPORT SYSTEM ACCESSORY PROTEIN PHOU"/>
    <property type="match status" value="1"/>
</dbReference>
<accession>A0A2L1CCN2</accession>
<evidence type="ECO:0000256" key="7">
    <source>
        <dbReference type="PIRNR" id="PIRNR003107"/>
    </source>
</evidence>
<keyword evidence="4 7" id="KW-0813">Transport</keyword>
<dbReference type="PIRSF" id="PIRSF003107">
    <property type="entry name" value="PhoU"/>
    <property type="match status" value="1"/>
</dbReference>
<dbReference type="InterPro" id="IPR038078">
    <property type="entry name" value="PhoU-like_sf"/>
</dbReference>
<sequence>MVRNAFSDQMKEIEDMINKMSEMCVKSLKNSITAFITNDIELAKVVRDWDDEIDLMEMEIEEKCISFMARQQPVASDLREIITMIKIISKLEKVGDMASRIAKITINSEQNILRSKNGSILTIMDEILENMLKNSILSFGNRDLELAKKTYREDSKIDELYKVLCRDMTLKMIENPKIISEATDFLVVGTYLERVGNLCGSIGDRVAFMITGERLKEEEFDKLLNKTTKKLEN</sequence>
<evidence type="ECO:0000256" key="6">
    <source>
        <dbReference type="ARBA" id="ARBA00022592"/>
    </source>
</evidence>
<dbReference type="GO" id="GO:0006817">
    <property type="term" value="P:phosphate ion transport"/>
    <property type="evidence" value="ECO:0007669"/>
    <property type="project" value="UniProtKB-KW"/>
</dbReference>
<evidence type="ECO:0000313" key="10">
    <source>
        <dbReference type="EMBL" id="MBA2863629.1"/>
    </source>
</evidence>
<feature type="domain" description="PhoU" evidence="8">
    <location>
        <begin position="122"/>
        <end position="206"/>
    </location>
</feature>
<dbReference type="GO" id="GO:0005737">
    <property type="term" value="C:cytoplasm"/>
    <property type="evidence" value="ECO:0007669"/>
    <property type="project" value="UniProtKB-SubCell"/>
</dbReference>
<dbReference type="EMBL" id="CP026606">
    <property type="protein sequence ID" value="AVB77117.1"/>
    <property type="molecule type" value="Genomic_DNA"/>
</dbReference>
<evidence type="ECO:0000313" key="9">
    <source>
        <dbReference type="EMBL" id="AVB77117.1"/>
    </source>
</evidence>
<comment type="subunit">
    <text evidence="3 7">Homodimer.</text>
</comment>
<dbReference type="InterPro" id="IPR026022">
    <property type="entry name" value="PhoU_dom"/>
</dbReference>
<name>A0A2L1CCN2_METMI</name>
<evidence type="ECO:0000313" key="14">
    <source>
        <dbReference type="Proteomes" id="UP000590564"/>
    </source>
</evidence>
<comment type="function">
    <text evidence="7">Plays a role in the regulation of phosphate uptake.</text>
</comment>
<dbReference type="FunFam" id="1.20.58.220:FF:000004">
    <property type="entry name" value="Phosphate-specific transport system accessory protein PhoU"/>
    <property type="match status" value="1"/>
</dbReference>
<dbReference type="KEGG" id="mmad:MMJJ_17460"/>
<dbReference type="GO" id="GO:0030643">
    <property type="term" value="P:intracellular phosphate ion homeostasis"/>
    <property type="evidence" value="ECO:0007669"/>
    <property type="project" value="InterPro"/>
</dbReference>
<dbReference type="EMBL" id="JACDUO010000001">
    <property type="protein sequence ID" value="MBA2863629.1"/>
    <property type="molecule type" value="Genomic_DNA"/>
</dbReference>
<reference evidence="10 13" key="3">
    <citation type="submission" date="2020-07" db="EMBL/GenBank/DDBJ databases">
        <title>Genomic Encyclopedia of Type Strains, Phase IV (KMG-V): Genome sequencing to study the core and pangenomes of soil and plant-associated prokaryotes.</title>
        <authorList>
            <person name="Whitman W."/>
        </authorList>
    </citation>
    <scope>NUCLEOTIDE SEQUENCE [LARGE SCALE GENOMIC DNA]</scope>
    <source>
        <strain evidence="10 13">C13</strain>
        <strain evidence="11 14">D1</strain>
    </source>
</reference>
<evidence type="ECO:0000256" key="1">
    <source>
        <dbReference type="ARBA" id="ARBA00004496"/>
    </source>
</evidence>
<dbReference type="Proteomes" id="UP000590564">
    <property type="component" value="Unassembled WGS sequence"/>
</dbReference>
<dbReference type="Gene3D" id="1.20.58.220">
    <property type="entry name" value="Phosphate transport system protein phou homolog 2, domain 2"/>
    <property type="match status" value="1"/>
</dbReference>